<name>A0ABR6A124_9HYPH</name>
<dbReference type="InterPro" id="IPR023346">
    <property type="entry name" value="Lysozyme-like_dom_sf"/>
</dbReference>
<sequence length="311" mass="34383">MKTDANHTVQLLQSILSVALSLQSAVDELKGGPRTRSGPEGVASLDVEHAPRATGDALLTDQQRRICEQVINVFETGTIAGKYGSISIYNDGPNRIRQVTYGRSQTTEYGNLRELVAMYAGAGGRYSEQLRPYVEKIGRTALVDDQTFKNLLKSAGNEDPVMRDCQDIFFDRRYFQPALRWAVENGFHYPLSVLVIYDSFIHSGSILGFLRERFTERPPAQGGNEKTWISEYVQARHTWLSTHSNPPVRASAYRTRDLLREIDSGNWDLSALPFKANGTPVFGQPGDKEAPPTGDMLHVVSGGAGYGDAAE</sequence>
<dbReference type="RefSeq" id="WP_182208033.1">
    <property type="nucleotide sequence ID" value="NZ_JACGBJ010000001.1"/>
</dbReference>
<dbReference type="EMBL" id="JACGBJ010000001">
    <property type="protein sequence ID" value="MBA5800325.1"/>
    <property type="molecule type" value="Genomic_DNA"/>
</dbReference>
<evidence type="ECO:0000313" key="1">
    <source>
        <dbReference type="EMBL" id="MBA5800325.1"/>
    </source>
</evidence>
<gene>
    <name evidence="1" type="ORF">HX902_01530</name>
</gene>
<organism evidence="1 2">
    <name type="scientific">Rhizobium changzhiense</name>
    <dbReference type="NCBI Taxonomy" id="2692317"/>
    <lineage>
        <taxon>Bacteria</taxon>
        <taxon>Pseudomonadati</taxon>
        <taxon>Pseudomonadota</taxon>
        <taxon>Alphaproteobacteria</taxon>
        <taxon>Hyphomicrobiales</taxon>
        <taxon>Rhizobiaceae</taxon>
        <taxon>Rhizobium/Agrobacterium group</taxon>
        <taxon>Rhizobium</taxon>
    </lineage>
</organism>
<dbReference type="Pfam" id="PF01374">
    <property type="entry name" value="Glyco_hydro_46"/>
    <property type="match status" value="1"/>
</dbReference>
<protein>
    <submittedName>
        <fullName evidence="1">Chitosanase</fullName>
    </submittedName>
</protein>
<keyword evidence="2" id="KW-1185">Reference proteome</keyword>
<dbReference type="SUPFAM" id="SSF53955">
    <property type="entry name" value="Lysozyme-like"/>
    <property type="match status" value="1"/>
</dbReference>
<comment type="caution">
    <text evidence="1">The sequence shown here is derived from an EMBL/GenBank/DDBJ whole genome shotgun (WGS) entry which is preliminary data.</text>
</comment>
<dbReference type="Proteomes" id="UP000539787">
    <property type="component" value="Unassembled WGS sequence"/>
</dbReference>
<dbReference type="Gene3D" id="1.20.141.10">
    <property type="entry name" value="Chitosanase, subunit A, domain 1"/>
    <property type="match status" value="1"/>
</dbReference>
<accession>A0ABR6A124</accession>
<dbReference type="InterPro" id="IPR000400">
    <property type="entry name" value="Glyco_hydro_46"/>
</dbReference>
<evidence type="ECO:0000313" key="2">
    <source>
        <dbReference type="Proteomes" id="UP000539787"/>
    </source>
</evidence>
<reference evidence="1 2" key="1">
    <citation type="submission" date="2020-07" db="EMBL/GenBank/DDBJ databases">
        <authorList>
            <person name="Sun Q."/>
        </authorList>
    </citation>
    <scope>NUCLEOTIDE SEQUENCE [LARGE SCALE GENOMIC DNA]</scope>
    <source>
        <strain evidence="1 2">WYCCWR 11317</strain>
    </source>
</reference>
<proteinExistence type="predicted"/>